<dbReference type="AlphaFoldDB" id="A0A521AML7"/>
<keyword evidence="18" id="KW-1185">Reference proteome</keyword>
<evidence type="ECO:0000256" key="13">
    <source>
        <dbReference type="ARBA" id="ARBA00022993"/>
    </source>
</evidence>
<evidence type="ECO:0000256" key="15">
    <source>
        <dbReference type="ARBA" id="ARBA00040883"/>
    </source>
</evidence>
<keyword evidence="11 16" id="KW-0067">ATP-binding</keyword>
<evidence type="ECO:0000313" key="17">
    <source>
        <dbReference type="EMBL" id="SMO36045.1"/>
    </source>
</evidence>
<dbReference type="RefSeq" id="WP_142933640.1">
    <property type="nucleotide sequence ID" value="NZ_FXTM01000002.1"/>
</dbReference>
<gene>
    <name evidence="16" type="primary">coaX</name>
    <name evidence="17" type="ORF">SAMN06269117_10244</name>
</gene>
<dbReference type="Gene3D" id="3.30.420.40">
    <property type="match status" value="2"/>
</dbReference>
<dbReference type="GO" id="GO:0004594">
    <property type="term" value="F:pantothenate kinase activity"/>
    <property type="evidence" value="ECO:0007669"/>
    <property type="project" value="UniProtKB-UniRule"/>
</dbReference>
<evidence type="ECO:0000256" key="10">
    <source>
        <dbReference type="ARBA" id="ARBA00022777"/>
    </source>
</evidence>
<evidence type="ECO:0000313" key="18">
    <source>
        <dbReference type="Proteomes" id="UP000317315"/>
    </source>
</evidence>
<evidence type="ECO:0000256" key="14">
    <source>
        <dbReference type="ARBA" id="ARBA00038036"/>
    </source>
</evidence>
<feature type="binding site" evidence="16">
    <location>
        <position position="88"/>
    </location>
    <ligand>
        <name>substrate</name>
    </ligand>
</feature>
<reference evidence="17 18" key="1">
    <citation type="submission" date="2017-05" db="EMBL/GenBank/DDBJ databases">
        <authorList>
            <person name="Varghese N."/>
            <person name="Submissions S."/>
        </authorList>
    </citation>
    <scope>NUCLEOTIDE SEQUENCE [LARGE SCALE GENOMIC DNA]</scope>
    <source>
        <strain evidence="17 18">DSM 16304</strain>
    </source>
</reference>
<name>A0A521AML7_9BACT</name>
<dbReference type="EMBL" id="FXTM01000002">
    <property type="protein sequence ID" value="SMO36045.1"/>
    <property type="molecule type" value="Genomic_DNA"/>
</dbReference>
<dbReference type="EC" id="2.7.1.33" evidence="6 16"/>
<evidence type="ECO:0000256" key="1">
    <source>
        <dbReference type="ARBA" id="ARBA00001206"/>
    </source>
</evidence>
<evidence type="ECO:0000256" key="11">
    <source>
        <dbReference type="ARBA" id="ARBA00022840"/>
    </source>
</evidence>
<feature type="binding site" evidence="16">
    <location>
        <position position="167"/>
    </location>
    <ligand>
        <name>substrate</name>
    </ligand>
</feature>
<protein>
    <recommendedName>
        <fullName evidence="15 16">Type III pantothenate kinase</fullName>
        <ecNumber evidence="6 16">2.7.1.33</ecNumber>
    </recommendedName>
    <alternativeName>
        <fullName evidence="16">PanK-III</fullName>
    </alternativeName>
    <alternativeName>
        <fullName evidence="16">Pantothenic acid kinase</fullName>
    </alternativeName>
</protein>
<accession>A0A521AML7</accession>
<feature type="active site" description="Proton acceptor" evidence="16">
    <location>
        <position position="95"/>
    </location>
</feature>
<dbReference type="UniPathway" id="UPA00241">
    <property type="reaction ID" value="UER00352"/>
</dbReference>
<comment type="catalytic activity">
    <reaction evidence="1 16">
        <text>(R)-pantothenate + ATP = (R)-4'-phosphopantothenate + ADP + H(+)</text>
        <dbReference type="Rhea" id="RHEA:16373"/>
        <dbReference type="ChEBI" id="CHEBI:10986"/>
        <dbReference type="ChEBI" id="CHEBI:15378"/>
        <dbReference type="ChEBI" id="CHEBI:29032"/>
        <dbReference type="ChEBI" id="CHEBI:30616"/>
        <dbReference type="ChEBI" id="CHEBI:456216"/>
        <dbReference type="EC" id="2.7.1.33"/>
    </reaction>
</comment>
<keyword evidence="12 16" id="KW-0630">Potassium</keyword>
<dbReference type="GO" id="GO:0005524">
    <property type="term" value="F:ATP binding"/>
    <property type="evidence" value="ECO:0007669"/>
    <property type="project" value="UniProtKB-UniRule"/>
</dbReference>
<keyword evidence="8 16" id="KW-0808">Transferase</keyword>
<evidence type="ECO:0000256" key="3">
    <source>
        <dbReference type="ARBA" id="ARBA00004496"/>
    </source>
</evidence>
<dbReference type="CDD" id="cd24015">
    <property type="entry name" value="ASKHA_NBD_PanK-III"/>
    <property type="match status" value="1"/>
</dbReference>
<comment type="cofactor">
    <cofactor evidence="16">
        <name>NH4(+)</name>
        <dbReference type="ChEBI" id="CHEBI:28938"/>
    </cofactor>
    <cofactor evidence="16">
        <name>K(+)</name>
        <dbReference type="ChEBI" id="CHEBI:29103"/>
    </cofactor>
    <text evidence="16">A monovalent cation. Ammonium or potassium.</text>
</comment>
<comment type="cofactor">
    <cofactor evidence="2">
        <name>K(+)</name>
        <dbReference type="ChEBI" id="CHEBI:29103"/>
    </cofactor>
</comment>
<keyword evidence="7 16" id="KW-0963">Cytoplasm</keyword>
<evidence type="ECO:0000256" key="12">
    <source>
        <dbReference type="ARBA" id="ARBA00022958"/>
    </source>
</evidence>
<comment type="pathway">
    <text evidence="4 16">Cofactor biosynthesis; coenzyme A biosynthesis; CoA from (R)-pantothenate: step 1/5.</text>
</comment>
<comment type="function">
    <text evidence="16">Catalyzes the phosphorylation of pantothenate (Pan), the first step in CoA biosynthesis.</text>
</comment>
<evidence type="ECO:0000256" key="6">
    <source>
        <dbReference type="ARBA" id="ARBA00012102"/>
    </source>
</evidence>
<organism evidence="17 18">
    <name type="scientific">Balnearium lithotrophicum</name>
    <dbReference type="NCBI Taxonomy" id="223788"/>
    <lineage>
        <taxon>Bacteria</taxon>
        <taxon>Pseudomonadati</taxon>
        <taxon>Aquificota</taxon>
        <taxon>Aquificia</taxon>
        <taxon>Desulfurobacteriales</taxon>
        <taxon>Desulfurobacteriaceae</taxon>
        <taxon>Balnearium</taxon>
    </lineage>
</organism>
<dbReference type="PANTHER" id="PTHR34265:SF1">
    <property type="entry name" value="TYPE III PANTOTHENATE KINASE"/>
    <property type="match status" value="1"/>
</dbReference>
<evidence type="ECO:0000256" key="9">
    <source>
        <dbReference type="ARBA" id="ARBA00022741"/>
    </source>
</evidence>
<dbReference type="Pfam" id="PF03309">
    <property type="entry name" value="Pan_kinase"/>
    <property type="match status" value="1"/>
</dbReference>
<dbReference type="InterPro" id="IPR004619">
    <property type="entry name" value="Type_III_PanK"/>
</dbReference>
<evidence type="ECO:0000256" key="16">
    <source>
        <dbReference type="HAMAP-Rule" id="MF_01274"/>
    </source>
</evidence>
<feature type="binding site" evidence="16">
    <location>
        <position position="117"/>
    </location>
    <ligand>
        <name>ATP</name>
        <dbReference type="ChEBI" id="CHEBI:30616"/>
    </ligand>
</feature>
<dbReference type="SUPFAM" id="SSF53067">
    <property type="entry name" value="Actin-like ATPase domain"/>
    <property type="match status" value="2"/>
</dbReference>
<dbReference type="HAMAP" id="MF_01274">
    <property type="entry name" value="Pantothen_kinase_3"/>
    <property type="match status" value="1"/>
</dbReference>
<proteinExistence type="inferred from homology"/>
<evidence type="ECO:0000256" key="5">
    <source>
        <dbReference type="ARBA" id="ARBA00011738"/>
    </source>
</evidence>
<evidence type="ECO:0000256" key="2">
    <source>
        <dbReference type="ARBA" id="ARBA00001958"/>
    </source>
</evidence>
<dbReference type="PANTHER" id="PTHR34265">
    <property type="entry name" value="TYPE III PANTOTHENATE KINASE"/>
    <property type="match status" value="1"/>
</dbReference>
<comment type="subcellular location">
    <subcellularLocation>
        <location evidence="3 16">Cytoplasm</location>
    </subcellularLocation>
</comment>
<keyword evidence="10 16" id="KW-0418">Kinase</keyword>
<evidence type="ECO:0000256" key="7">
    <source>
        <dbReference type="ARBA" id="ARBA00022490"/>
    </source>
</evidence>
<dbReference type="InterPro" id="IPR043129">
    <property type="entry name" value="ATPase_NBD"/>
</dbReference>
<dbReference type="NCBIfam" id="TIGR00671">
    <property type="entry name" value="baf"/>
    <property type="match status" value="1"/>
</dbReference>
<comment type="caution">
    <text evidence="16">Lacks conserved residue(s) required for the propagation of feature annotation.</text>
</comment>
<dbReference type="Proteomes" id="UP000317315">
    <property type="component" value="Unassembled WGS sequence"/>
</dbReference>
<feature type="binding site" evidence="16">
    <location>
        <begin position="12"/>
        <end position="19"/>
    </location>
    <ligand>
        <name>ATP</name>
        <dbReference type="ChEBI" id="CHEBI:30616"/>
    </ligand>
</feature>
<keyword evidence="13 16" id="KW-0173">Coenzyme A biosynthesis</keyword>
<keyword evidence="9 16" id="KW-0547">Nucleotide-binding</keyword>
<evidence type="ECO:0000256" key="8">
    <source>
        <dbReference type="ARBA" id="ARBA00022679"/>
    </source>
</evidence>
<dbReference type="GO" id="GO:0015937">
    <property type="term" value="P:coenzyme A biosynthetic process"/>
    <property type="evidence" value="ECO:0007669"/>
    <property type="project" value="UniProtKB-UniRule"/>
</dbReference>
<dbReference type="OrthoDB" id="14683at2"/>
<comment type="similarity">
    <text evidence="14 16">Belongs to the type III pantothenate kinase family.</text>
</comment>
<dbReference type="GO" id="GO:0005737">
    <property type="term" value="C:cytoplasm"/>
    <property type="evidence" value="ECO:0007669"/>
    <property type="project" value="UniProtKB-SubCell"/>
</dbReference>
<sequence length="235" mass="25702">MPSTERKVLLIDAGNTRVKGALSENGKEFNSVFNVPTDKFRLELLSPFSNLPMAVSSVVPEISKIIKGKFPKAFFVSQKLNLPIEINYKSELGADRISNMVGGLFYGSSFIVGSFGTATVIDIVVDRKFLGGYIFPGVETMVKALSRFTRKLPEVNITPSLNPGKSTEKCISSGIFVSTVGALSFVQRKFNLPTIVTGGYGRLIKGFLNRTALDENLTFRGIYRIFEINGGNSPQ</sequence>
<evidence type="ECO:0000256" key="4">
    <source>
        <dbReference type="ARBA" id="ARBA00005225"/>
    </source>
</evidence>
<comment type="subunit">
    <text evidence="5 16">Homodimer.</text>
</comment>
<feature type="binding site" evidence="16">
    <location>
        <begin position="93"/>
        <end position="96"/>
    </location>
    <ligand>
        <name>substrate</name>
    </ligand>
</feature>